<protein>
    <submittedName>
        <fullName evidence="1">Uncharacterized protein</fullName>
    </submittedName>
</protein>
<proteinExistence type="predicted"/>
<accession>A0A9P7B518</accession>
<dbReference type="Pfam" id="PF12856">
    <property type="entry name" value="ANAPC9"/>
    <property type="match status" value="1"/>
</dbReference>
<dbReference type="AlphaFoldDB" id="A0A9P7B518"/>
<dbReference type="Proteomes" id="UP000750334">
    <property type="component" value="Unassembled WGS sequence"/>
</dbReference>
<sequence>MPPFSPWNSVDGNEANERSLLTPLRRNINRSLKSTKEQLASNRLTSVTSHGGNNDITYDDAPYDFHPFTTKNTITESKMKHLLGAETAEHCLIFHNEGHPNGSEGYRPDIMLDCEPKSSKDADILINYSENVADSYRGIQSSKQQSGKNVELVSRNRGSIHKPATKLLELKVFWENSDLLNYLETDMIIRQNQILLNELEELTNVKKQLKTKRHNTSLTERCNKILNHR</sequence>
<keyword evidence="2" id="KW-1185">Reference proteome</keyword>
<dbReference type="InterPro" id="IPR024274">
    <property type="entry name" value="APC9"/>
</dbReference>
<name>A0A9P7B518_MAUEX</name>
<dbReference type="EMBL" id="PUHR01000185">
    <property type="protein sequence ID" value="KAG0659841.1"/>
    <property type="molecule type" value="Genomic_DNA"/>
</dbReference>
<evidence type="ECO:0000313" key="2">
    <source>
        <dbReference type="Proteomes" id="UP000750334"/>
    </source>
</evidence>
<gene>
    <name evidence="1" type="ORF">C6P45_001734</name>
</gene>
<comment type="caution">
    <text evidence="1">The sequence shown here is derived from an EMBL/GenBank/DDBJ whole genome shotgun (WGS) entry which is preliminary data.</text>
</comment>
<evidence type="ECO:0000313" key="1">
    <source>
        <dbReference type="EMBL" id="KAG0659841.1"/>
    </source>
</evidence>
<reference evidence="1 2" key="1">
    <citation type="submission" date="2020-11" db="EMBL/GenBank/DDBJ databases">
        <title>Kefir isolates.</title>
        <authorList>
            <person name="Marcisauskas S."/>
            <person name="Kim Y."/>
            <person name="Blasche S."/>
        </authorList>
    </citation>
    <scope>NUCLEOTIDE SEQUENCE [LARGE SCALE GENOMIC DNA]</scope>
    <source>
        <strain evidence="1 2">OG2</strain>
    </source>
</reference>
<dbReference type="GO" id="GO:0005680">
    <property type="term" value="C:anaphase-promoting complex"/>
    <property type="evidence" value="ECO:0007669"/>
    <property type="project" value="InterPro"/>
</dbReference>
<organism evidence="1 2">
    <name type="scientific">Maudiozyma exigua</name>
    <name type="common">Yeast</name>
    <name type="synonym">Kazachstania exigua</name>
    <dbReference type="NCBI Taxonomy" id="34358"/>
    <lineage>
        <taxon>Eukaryota</taxon>
        <taxon>Fungi</taxon>
        <taxon>Dikarya</taxon>
        <taxon>Ascomycota</taxon>
        <taxon>Saccharomycotina</taxon>
        <taxon>Saccharomycetes</taxon>
        <taxon>Saccharomycetales</taxon>
        <taxon>Saccharomycetaceae</taxon>
        <taxon>Maudiozyma</taxon>
    </lineage>
</organism>
<dbReference type="OrthoDB" id="4061647at2759"/>